<evidence type="ECO:0000313" key="1">
    <source>
        <dbReference type="EMBL" id="ORY61673.1"/>
    </source>
</evidence>
<sequence>LVFQQGNTSDYSARVILDHIKELDIECLRWPAKSLDLSYIENIWFWMKVWLYQLLTPDELANAIRAAWAAVPEELLCKLATSMPDRLRKMLEEIAA</sequence>
<name>A0A1Y2DQV7_9PEZI</name>
<dbReference type="RefSeq" id="XP_040713750.1">
    <property type="nucleotide sequence ID" value="XM_040856430.1"/>
</dbReference>
<gene>
    <name evidence="1" type="ORF">BCR38DRAFT_348541</name>
</gene>
<dbReference type="InParanoid" id="A0A1Y2DQV7"/>
<reference evidence="1 2" key="1">
    <citation type="submission" date="2016-07" db="EMBL/GenBank/DDBJ databases">
        <title>Pervasive Adenine N6-methylation of Active Genes in Fungi.</title>
        <authorList>
            <consortium name="DOE Joint Genome Institute"/>
            <person name="Mondo S.J."/>
            <person name="Dannebaum R.O."/>
            <person name="Kuo R.C."/>
            <person name="Labutti K."/>
            <person name="Haridas S."/>
            <person name="Kuo A."/>
            <person name="Salamov A."/>
            <person name="Ahrendt S.R."/>
            <person name="Lipzen A."/>
            <person name="Sullivan W."/>
            <person name="Andreopoulos W.B."/>
            <person name="Clum A."/>
            <person name="Lindquist E."/>
            <person name="Daum C."/>
            <person name="Ramamoorthy G.K."/>
            <person name="Gryganskyi A."/>
            <person name="Culley D."/>
            <person name="Magnuson J.K."/>
            <person name="James T.Y."/>
            <person name="O'Malley M.A."/>
            <person name="Stajich J.E."/>
            <person name="Spatafora J.W."/>
            <person name="Visel A."/>
            <person name="Grigoriev I.V."/>
        </authorList>
    </citation>
    <scope>NUCLEOTIDE SEQUENCE [LARGE SCALE GENOMIC DNA]</scope>
    <source>
        <strain evidence="1 2">CBS 129021</strain>
    </source>
</reference>
<evidence type="ECO:0000313" key="2">
    <source>
        <dbReference type="Proteomes" id="UP000193689"/>
    </source>
</evidence>
<dbReference type="GeneID" id="63772642"/>
<accession>A0A1Y2DQV7</accession>
<feature type="non-terminal residue" evidence="1">
    <location>
        <position position="1"/>
    </location>
</feature>
<dbReference type="InterPro" id="IPR036397">
    <property type="entry name" value="RNaseH_sf"/>
</dbReference>
<organism evidence="1 2">
    <name type="scientific">Pseudomassariella vexata</name>
    <dbReference type="NCBI Taxonomy" id="1141098"/>
    <lineage>
        <taxon>Eukaryota</taxon>
        <taxon>Fungi</taxon>
        <taxon>Dikarya</taxon>
        <taxon>Ascomycota</taxon>
        <taxon>Pezizomycotina</taxon>
        <taxon>Sordariomycetes</taxon>
        <taxon>Xylariomycetidae</taxon>
        <taxon>Amphisphaeriales</taxon>
        <taxon>Pseudomassariaceae</taxon>
        <taxon>Pseudomassariella</taxon>
    </lineage>
</organism>
<dbReference type="AlphaFoldDB" id="A0A1Y2DQV7"/>
<keyword evidence="2" id="KW-1185">Reference proteome</keyword>
<dbReference type="Gene3D" id="3.30.420.10">
    <property type="entry name" value="Ribonuclease H-like superfamily/Ribonuclease H"/>
    <property type="match status" value="1"/>
</dbReference>
<comment type="caution">
    <text evidence="1">The sequence shown here is derived from an EMBL/GenBank/DDBJ whole genome shotgun (WGS) entry which is preliminary data.</text>
</comment>
<dbReference type="EMBL" id="MCFJ01000010">
    <property type="protein sequence ID" value="ORY61673.1"/>
    <property type="molecule type" value="Genomic_DNA"/>
</dbReference>
<proteinExistence type="predicted"/>
<dbReference type="STRING" id="1141098.A0A1Y2DQV7"/>
<dbReference type="Proteomes" id="UP000193689">
    <property type="component" value="Unassembled WGS sequence"/>
</dbReference>
<dbReference type="GO" id="GO:0003676">
    <property type="term" value="F:nucleic acid binding"/>
    <property type="evidence" value="ECO:0007669"/>
    <property type="project" value="InterPro"/>
</dbReference>
<protein>
    <recommendedName>
        <fullName evidence="3">Tc1-like transposase DDE domain-containing protein</fullName>
    </recommendedName>
</protein>
<evidence type="ECO:0008006" key="3">
    <source>
        <dbReference type="Google" id="ProtNLM"/>
    </source>
</evidence>
<dbReference type="OrthoDB" id="5410741at2759"/>